<dbReference type="GO" id="GO:0000976">
    <property type="term" value="F:transcription cis-regulatory region binding"/>
    <property type="evidence" value="ECO:0007669"/>
    <property type="project" value="TreeGrafter"/>
</dbReference>
<comment type="caution">
    <text evidence="5">The sequence shown here is derived from an EMBL/GenBank/DDBJ whole genome shotgun (WGS) entry which is preliminary data.</text>
</comment>
<dbReference type="PROSITE" id="PS01124">
    <property type="entry name" value="HTH_ARAC_FAMILY_2"/>
    <property type="match status" value="1"/>
</dbReference>
<evidence type="ECO:0000256" key="1">
    <source>
        <dbReference type="ARBA" id="ARBA00023015"/>
    </source>
</evidence>
<sequence>MKYNFGMDFYLPPRTPTKRATRQPLPPDTLAVRDGVGMMAQPLLRREQVVRGFQFFDATLLLVRSGTLTLDIGASQQRLDAPLTLLAVAQHTRADVRKTPGGEERIFRSTFLAFPPEVILEFYKQYESEAALSSPLDRTHRLDLDTLLADTLDYCVRGMLAAQVSDREQKHRLIGLLLALAERGCIFPRPSVLQIGDKLKGLLSPAPQRRWTTAMAAHELAMSEATLRRRLASENLRFETLLLDIRMHHAMTLLQTTAWSIPQIAEASGYQASSRFASRFRERFGCPPSRAR</sequence>
<evidence type="ECO:0000313" key="5">
    <source>
        <dbReference type="EMBL" id="MBB3117307.1"/>
    </source>
</evidence>
<dbReference type="RefSeq" id="WP_183439271.1">
    <property type="nucleotide sequence ID" value="NZ_JACHXD010000001.1"/>
</dbReference>
<dbReference type="InterPro" id="IPR018062">
    <property type="entry name" value="HTH_AraC-typ_CS"/>
</dbReference>
<keyword evidence="3" id="KW-0804">Transcription</keyword>
<dbReference type="PANTHER" id="PTHR47894">
    <property type="entry name" value="HTH-TYPE TRANSCRIPTIONAL REGULATOR GADX"/>
    <property type="match status" value="1"/>
</dbReference>
<dbReference type="SUPFAM" id="SSF46689">
    <property type="entry name" value="Homeodomain-like"/>
    <property type="match status" value="1"/>
</dbReference>
<dbReference type="PANTHER" id="PTHR47894:SF4">
    <property type="entry name" value="HTH-TYPE TRANSCRIPTIONAL REGULATOR GADX"/>
    <property type="match status" value="1"/>
</dbReference>
<keyword evidence="1" id="KW-0805">Transcription regulation</keyword>
<protein>
    <submittedName>
        <fullName evidence="5">AraC-like DNA-binding protein</fullName>
    </submittedName>
</protein>
<dbReference type="Proteomes" id="UP000541535">
    <property type="component" value="Unassembled WGS sequence"/>
</dbReference>
<gene>
    <name evidence="5" type="ORF">FHS03_000326</name>
</gene>
<dbReference type="Pfam" id="PF12833">
    <property type="entry name" value="HTH_18"/>
    <property type="match status" value="1"/>
</dbReference>
<evidence type="ECO:0000259" key="4">
    <source>
        <dbReference type="PROSITE" id="PS01124"/>
    </source>
</evidence>
<dbReference type="InterPro" id="IPR009057">
    <property type="entry name" value="Homeodomain-like_sf"/>
</dbReference>
<evidence type="ECO:0000313" key="6">
    <source>
        <dbReference type="Proteomes" id="UP000541535"/>
    </source>
</evidence>
<feature type="domain" description="HTH araC/xylS-type" evidence="4">
    <location>
        <begin position="197"/>
        <end position="292"/>
    </location>
</feature>
<dbReference type="GO" id="GO:0003700">
    <property type="term" value="F:DNA-binding transcription factor activity"/>
    <property type="evidence" value="ECO:0007669"/>
    <property type="project" value="InterPro"/>
</dbReference>
<keyword evidence="2 5" id="KW-0238">DNA-binding</keyword>
<dbReference type="SMART" id="SM00342">
    <property type="entry name" value="HTH_ARAC"/>
    <property type="match status" value="1"/>
</dbReference>
<dbReference type="PROSITE" id="PS00041">
    <property type="entry name" value="HTH_ARAC_FAMILY_1"/>
    <property type="match status" value="1"/>
</dbReference>
<dbReference type="GO" id="GO:0005829">
    <property type="term" value="C:cytosol"/>
    <property type="evidence" value="ECO:0007669"/>
    <property type="project" value="TreeGrafter"/>
</dbReference>
<accession>A0A7W5FS82</accession>
<dbReference type="AlphaFoldDB" id="A0A7W5FS82"/>
<organism evidence="5 6">
    <name type="scientific">Pseudoduganella violacea</name>
    <dbReference type="NCBI Taxonomy" id="1715466"/>
    <lineage>
        <taxon>Bacteria</taxon>
        <taxon>Pseudomonadati</taxon>
        <taxon>Pseudomonadota</taxon>
        <taxon>Betaproteobacteria</taxon>
        <taxon>Burkholderiales</taxon>
        <taxon>Oxalobacteraceae</taxon>
        <taxon>Telluria group</taxon>
        <taxon>Pseudoduganella</taxon>
    </lineage>
</organism>
<dbReference type="InterPro" id="IPR018060">
    <property type="entry name" value="HTH_AraC"/>
</dbReference>
<name>A0A7W5FS82_9BURK</name>
<dbReference type="EMBL" id="JACHXD010000001">
    <property type="protein sequence ID" value="MBB3117307.1"/>
    <property type="molecule type" value="Genomic_DNA"/>
</dbReference>
<evidence type="ECO:0000256" key="3">
    <source>
        <dbReference type="ARBA" id="ARBA00023163"/>
    </source>
</evidence>
<reference evidence="5 6" key="1">
    <citation type="submission" date="2020-08" db="EMBL/GenBank/DDBJ databases">
        <title>Genomic Encyclopedia of Type Strains, Phase III (KMG-III): the genomes of soil and plant-associated and newly described type strains.</title>
        <authorList>
            <person name="Whitman W."/>
        </authorList>
    </citation>
    <scope>NUCLEOTIDE SEQUENCE [LARGE SCALE GENOMIC DNA]</scope>
    <source>
        <strain evidence="5 6">CECT 8897</strain>
    </source>
</reference>
<keyword evidence="6" id="KW-1185">Reference proteome</keyword>
<evidence type="ECO:0000256" key="2">
    <source>
        <dbReference type="ARBA" id="ARBA00023125"/>
    </source>
</evidence>
<proteinExistence type="predicted"/>
<dbReference type="Gene3D" id="1.10.10.60">
    <property type="entry name" value="Homeodomain-like"/>
    <property type="match status" value="1"/>
</dbReference>